<evidence type="ECO:0000313" key="14">
    <source>
        <dbReference type="EMBL" id="KPI41304.1"/>
    </source>
</evidence>
<keyword evidence="15" id="KW-1185">Reference proteome</keyword>
<sequence length="736" mass="81048">MDDPVEPQPGLVRRLRNLVLSAVQPLLDFISSPTFLRVSISAVLFFLVSSLLFAISTTAFLIFYWNYIPPISLSIPLYFQYGVHAAGNVPYAIADVPSGTLISQQAYAVTVDLSIPRTPTNLDGGVFMVDVRLLGAFSALAQPPETLKQLLGNMTTLGGEGHTVLQHSRRPSMLRYRSRSLSFARDAVFAPLYLLGFKDLDSDNVKVKLWEAAVFNRGSSNVPIALRVEIAPSGGSTGIADSGALLSVGGVTMPASIDAPLARRQVQIYSASITFAAQFSGLRYIIYHYRVLSFVIFSLAFYTTSIISMGLVWALYGSSIMSGSEDLLIKHENQGQLGTKIKIEDDQEAQPNLGMEAAPGSDIKTDANEDWPAQFAGNGRGRSATPNEGGLEEGGGPADQAEELAQGETADDEDDDDIGPEVGRGVSLLTQLLYVLVFFARYLDLFWVSPAVSIWNFFFKNFYIWTSLYIIYIMLRVFARTREREKAWKLGAYALLGSLVATPVVGLILDKHSIFRPTEFLWAFSLILESVCVLPQLLLLRQTTVPTVIDSGYLIALGSYRLLYLVNWIWRMFTKNKPEAIPVIFGILQTALYLDFAWVYWTRQRVKLRGGGVVDSDDLRKGFLVHRALDRTAGQRDSVEEDPEAQTEPGDGPRAANNRWGARGVSISADDTLHDHHKTKKPTGTGTAAESAGMLAEEDEDIFFDDNDDDAPQLDGPGSKVLNSDAEWRDESDVHN</sequence>
<comment type="caution">
    <text evidence="14">The sequence shown here is derived from an EMBL/GenBank/DDBJ whole genome shotgun (WGS) entry which is preliminary data.</text>
</comment>
<keyword evidence="3" id="KW-0813">Transport</keyword>
<evidence type="ECO:0000256" key="10">
    <source>
        <dbReference type="ARBA" id="ARBA00023136"/>
    </source>
</evidence>
<evidence type="ECO:0000256" key="5">
    <source>
        <dbReference type="ARBA" id="ARBA00022824"/>
    </source>
</evidence>
<dbReference type="GO" id="GO:0006629">
    <property type="term" value="P:lipid metabolic process"/>
    <property type="evidence" value="ECO:0007669"/>
    <property type="project" value="UniProtKB-KW"/>
</dbReference>
<feature type="compositionally biased region" description="Acidic residues" evidence="12">
    <location>
        <begin position="696"/>
        <end position="712"/>
    </location>
</feature>
<feature type="transmembrane region" description="Helical" evidence="13">
    <location>
        <begin position="292"/>
        <end position="316"/>
    </location>
</feature>
<feature type="transmembrane region" description="Helical" evidence="13">
    <location>
        <begin position="42"/>
        <end position="65"/>
    </location>
</feature>
<keyword evidence="11 14" id="KW-0675">Receptor</keyword>
<dbReference type="CDD" id="cd23995">
    <property type="entry name" value="Seipin_BSCL2_like"/>
    <property type="match status" value="1"/>
</dbReference>
<feature type="compositionally biased region" description="Basic and acidic residues" evidence="12">
    <location>
        <begin position="726"/>
        <end position="736"/>
    </location>
</feature>
<dbReference type="InterPro" id="IPR000133">
    <property type="entry name" value="ER_ret_rcpt"/>
</dbReference>
<gene>
    <name evidence="14" type="ORF">AB675_7935</name>
</gene>
<dbReference type="GO" id="GO:0140042">
    <property type="term" value="P:lipid droplet formation"/>
    <property type="evidence" value="ECO:0007669"/>
    <property type="project" value="UniProtKB-ARBA"/>
</dbReference>
<dbReference type="EMBL" id="LFJN01000010">
    <property type="protein sequence ID" value="KPI41304.1"/>
    <property type="molecule type" value="Genomic_DNA"/>
</dbReference>
<evidence type="ECO:0000313" key="15">
    <source>
        <dbReference type="Proteomes" id="UP000038010"/>
    </source>
</evidence>
<dbReference type="VEuPathDB" id="FungiDB:AB675_7935"/>
<keyword evidence="9" id="KW-0443">Lipid metabolism</keyword>
<dbReference type="PANTHER" id="PTHR10585">
    <property type="entry name" value="ER LUMEN PROTEIN RETAINING RECEPTOR"/>
    <property type="match status" value="1"/>
</dbReference>
<evidence type="ECO:0000256" key="1">
    <source>
        <dbReference type="ARBA" id="ARBA00004477"/>
    </source>
</evidence>
<dbReference type="GO" id="GO:0006621">
    <property type="term" value="P:protein retention in ER lumen"/>
    <property type="evidence" value="ECO:0007669"/>
    <property type="project" value="InterPro"/>
</dbReference>
<feature type="transmembrane region" description="Helical" evidence="13">
    <location>
        <begin position="582"/>
        <end position="601"/>
    </location>
</feature>
<keyword evidence="6" id="KW-0931">ER-Golgi transport</keyword>
<dbReference type="PRINTS" id="PR00660">
    <property type="entry name" value="ERLUMENR"/>
</dbReference>
<keyword evidence="7" id="KW-0653">Protein transport</keyword>
<evidence type="ECO:0000256" key="12">
    <source>
        <dbReference type="SAM" id="MobiDB-lite"/>
    </source>
</evidence>
<feature type="transmembrane region" description="Helical" evidence="13">
    <location>
        <begin position="490"/>
        <end position="509"/>
    </location>
</feature>
<evidence type="ECO:0000256" key="4">
    <source>
        <dbReference type="ARBA" id="ARBA00022692"/>
    </source>
</evidence>
<proteinExistence type="inferred from homology"/>
<feature type="region of interest" description="Disordered" evidence="12">
    <location>
        <begin position="374"/>
        <end position="418"/>
    </location>
</feature>
<organism evidence="14 15">
    <name type="scientific">Cyphellophora attinorum</name>
    <dbReference type="NCBI Taxonomy" id="1664694"/>
    <lineage>
        <taxon>Eukaryota</taxon>
        <taxon>Fungi</taxon>
        <taxon>Dikarya</taxon>
        <taxon>Ascomycota</taxon>
        <taxon>Pezizomycotina</taxon>
        <taxon>Eurotiomycetes</taxon>
        <taxon>Chaetothyriomycetidae</taxon>
        <taxon>Chaetothyriales</taxon>
        <taxon>Cyphellophoraceae</taxon>
        <taxon>Cyphellophora</taxon>
    </lineage>
</organism>
<dbReference type="InterPro" id="IPR009617">
    <property type="entry name" value="Seipin"/>
</dbReference>
<dbReference type="Proteomes" id="UP000038010">
    <property type="component" value="Unassembled WGS sequence"/>
</dbReference>
<feature type="transmembrane region" description="Helical" evidence="13">
    <location>
        <begin position="462"/>
        <end position="478"/>
    </location>
</feature>
<keyword evidence="5" id="KW-0256">Endoplasmic reticulum</keyword>
<name>A0A0N1HC80_9EURO</name>
<keyword evidence="4 13" id="KW-0812">Transmembrane</keyword>
<dbReference type="Pfam" id="PF00810">
    <property type="entry name" value="ER_lumen_recept"/>
    <property type="match status" value="1"/>
</dbReference>
<accession>A0A0N1HC80</accession>
<feature type="compositionally biased region" description="Acidic residues" evidence="12">
    <location>
        <begin position="409"/>
        <end position="418"/>
    </location>
</feature>
<dbReference type="OrthoDB" id="7694678at2759"/>
<evidence type="ECO:0000256" key="9">
    <source>
        <dbReference type="ARBA" id="ARBA00023098"/>
    </source>
</evidence>
<dbReference type="GeneID" id="28740221"/>
<evidence type="ECO:0000256" key="8">
    <source>
        <dbReference type="ARBA" id="ARBA00022989"/>
    </source>
</evidence>
<protein>
    <submittedName>
        <fullName evidence="14">ER lumen protein-retaining receptor</fullName>
    </submittedName>
</protein>
<dbReference type="GO" id="GO:0015031">
    <property type="term" value="P:protein transport"/>
    <property type="evidence" value="ECO:0007669"/>
    <property type="project" value="UniProtKB-KW"/>
</dbReference>
<evidence type="ECO:0000256" key="7">
    <source>
        <dbReference type="ARBA" id="ARBA00022927"/>
    </source>
</evidence>
<dbReference type="STRING" id="1664694.A0A0N1HC80"/>
<evidence type="ECO:0000256" key="11">
    <source>
        <dbReference type="ARBA" id="ARBA00023170"/>
    </source>
</evidence>
<evidence type="ECO:0000256" key="6">
    <source>
        <dbReference type="ARBA" id="ARBA00022892"/>
    </source>
</evidence>
<comment type="subcellular location">
    <subcellularLocation>
        <location evidence="1">Endoplasmic reticulum membrane</location>
        <topology evidence="1">Multi-pass membrane protein</topology>
    </subcellularLocation>
</comment>
<feature type="region of interest" description="Disordered" evidence="12">
    <location>
        <begin position="634"/>
        <end position="736"/>
    </location>
</feature>
<dbReference type="GO" id="GO:0046923">
    <property type="term" value="F:ER retention sequence binding"/>
    <property type="evidence" value="ECO:0007669"/>
    <property type="project" value="InterPro"/>
</dbReference>
<dbReference type="RefSeq" id="XP_018001267.1">
    <property type="nucleotide sequence ID" value="XM_018148341.1"/>
</dbReference>
<dbReference type="Pfam" id="PF06775">
    <property type="entry name" value="Seipin"/>
    <property type="match status" value="1"/>
</dbReference>
<feature type="transmembrane region" description="Helical" evidence="13">
    <location>
        <begin position="521"/>
        <end position="540"/>
    </location>
</feature>
<dbReference type="GO" id="GO:0005789">
    <property type="term" value="C:endoplasmic reticulum membrane"/>
    <property type="evidence" value="ECO:0007669"/>
    <property type="project" value="UniProtKB-SubCell"/>
</dbReference>
<feature type="transmembrane region" description="Helical" evidence="13">
    <location>
        <begin position="552"/>
        <end position="570"/>
    </location>
</feature>
<dbReference type="GO" id="GO:0016192">
    <property type="term" value="P:vesicle-mediated transport"/>
    <property type="evidence" value="ECO:0007669"/>
    <property type="project" value="UniProtKB-KW"/>
</dbReference>
<keyword evidence="10 13" id="KW-0472">Membrane</keyword>
<keyword evidence="8 13" id="KW-1133">Transmembrane helix</keyword>
<comment type="similarity">
    <text evidence="2">Belongs to the ERD2 family.</text>
</comment>
<evidence type="ECO:0000256" key="2">
    <source>
        <dbReference type="ARBA" id="ARBA00010120"/>
    </source>
</evidence>
<reference evidence="14 15" key="1">
    <citation type="submission" date="2015-06" db="EMBL/GenBank/DDBJ databases">
        <title>Draft genome of the ant-associated black yeast Phialophora attae CBS 131958.</title>
        <authorList>
            <person name="Moreno L.F."/>
            <person name="Stielow B.J."/>
            <person name="de Hoog S."/>
            <person name="Vicente V.A."/>
            <person name="Weiss V.A."/>
            <person name="de Vries M."/>
            <person name="Cruz L.M."/>
            <person name="Souza E.M."/>
        </authorList>
    </citation>
    <scope>NUCLEOTIDE SEQUENCE [LARGE SCALE GENOMIC DNA]</scope>
    <source>
        <strain evidence="14 15">CBS 131958</strain>
    </source>
</reference>
<evidence type="ECO:0000256" key="3">
    <source>
        <dbReference type="ARBA" id="ARBA00022448"/>
    </source>
</evidence>
<evidence type="ECO:0000256" key="13">
    <source>
        <dbReference type="SAM" id="Phobius"/>
    </source>
</evidence>
<dbReference type="AlphaFoldDB" id="A0A0N1HC80"/>